<dbReference type="PANTHER" id="PTHR43459">
    <property type="entry name" value="ENOYL-COA HYDRATASE"/>
    <property type="match status" value="1"/>
</dbReference>
<keyword evidence="3" id="KW-0413">Isomerase</keyword>
<dbReference type="InterPro" id="IPR014748">
    <property type="entry name" value="Enoyl-CoA_hydra_C"/>
</dbReference>
<gene>
    <name evidence="3" type="ORF">YA0852_19215</name>
</gene>
<evidence type="ECO:0000313" key="3">
    <source>
        <dbReference type="EMBL" id="MBI6566221.1"/>
    </source>
</evidence>
<comment type="caution">
    <text evidence="3">The sequence shown here is derived from an EMBL/GenBank/DDBJ whole genome shotgun (WGS) entry which is preliminary data.</text>
</comment>
<evidence type="ECO:0000313" key="4">
    <source>
        <dbReference type="Proteomes" id="UP000648914"/>
    </source>
</evidence>
<dbReference type="CDD" id="cd06558">
    <property type="entry name" value="crotonase-like"/>
    <property type="match status" value="1"/>
</dbReference>
<dbReference type="Proteomes" id="UP000648914">
    <property type="component" value="Unassembled WGS sequence"/>
</dbReference>
<dbReference type="SUPFAM" id="SSF52096">
    <property type="entry name" value="ClpP/crotonase"/>
    <property type="match status" value="1"/>
</dbReference>
<dbReference type="InterPro" id="IPR001753">
    <property type="entry name" value="Enoyl-CoA_hydra/iso"/>
</dbReference>
<name>A0ABS0UKT8_9PSED</name>
<dbReference type="Gene3D" id="3.90.226.10">
    <property type="entry name" value="2-enoyl-CoA Hydratase, Chain A, domain 1"/>
    <property type="match status" value="1"/>
</dbReference>
<proteinExistence type="inferred from homology"/>
<protein>
    <submittedName>
        <fullName evidence="3">2-(1,2-epoxy-1,2-dihydrophenyl)acetyl-CoA isomerase</fullName>
        <ecNumber evidence="3">5.3.3.18</ecNumber>
    </submittedName>
</protein>
<reference evidence="3 4" key="1">
    <citation type="submission" date="2020-12" db="EMBL/GenBank/DDBJ databases">
        <title>Comparative genomic insights into the epidemiology and virulence of plant pathogenic Pseudomonads from Turkey.</title>
        <authorList>
            <person name="Dillon M."/>
            <person name="Ruiz-Bedoya T."/>
            <person name="Bendalovic-Torma C."/>
            <person name="Guttman K.M."/>
            <person name="Kwak H."/>
            <person name="Middleton M.A."/>
            <person name="Wang P.W."/>
            <person name="Horuz S."/>
            <person name="Aysan Y."/>
            <person name="Guttman D.S."/>
        </authorList>
    </citation>
    <scope>NUCLEOTIDE SEQUENCE [LARGE SCALE GENOMIC DNA]</scope>
    <source>
        <strain evidence="3 4">S5_IA_2b</strain>
    </source>
</reference>
<keyword evidence="4" id="KW-1185">Reference proteome</keyword>
<dbReference type="Gene3D" id="1.10.12.10">
    <property type="entry name" value="Lyase 2-enoyl-coa Hydratase, Chain A, domain 2"/>
    <property type="match status" value="1"/>
</dbReference>
<dbReference type="PROSITE" id="PS00166">
    <property type="entry name" value="ENOYL_COA_HYDRATASE"/>
    <property type="match status" value="1"/>
</dbReference>
<accession>A0ABS0UKT8</accession>
<comment type="similarity">
    <text evidence="1 2">Belongs to the enoyl-CoA hydratase/isomerase family.</text>
</comment>
<dbReference type="PANTHER" id="PTHR43459:SF1">
    <property type="entry name" value="EG:BACN32G11.4 PROTEIN"/>
    <property type="match status" value="1"/>
</dbReference>
<evidence type="ECO:0000256" key="1">
    <source>
        <dbReference type="ARBA" id="ARBA00005254"/>
    </source>
</evidence>
<dbReference type="InterPro" id="IPR029045">
    <property type="entry name" value="ClpP/crotonase-like_dom_sf"/>
</dbReference>
<evidence type="ECO:0000256" key="2">
    <source>
        <dbReference type="RuleBase" id="RU003707"/>
    </source>
</evidence>
<organism evidence="3 4">
    <name type="scientific">Pseudomonas synxantha</name>
    <dbReference type="NCBI Taxonomy" id="47883"/>
    <lineage>
        <taxon>Bacteria</taxon>
        <taxon>Pseudomonadati</taxon>
        <taxon>Pseudomonadota</taxon>
        <taxon>Gammaproteobacteria</taxon>
        <taxon>Pseudomonadales</taxon>
        <taxon>Pseudomonadaceae</taxon>
        <taxon>Pseudomonas</taxon>
    </lineage>
</organism>
<dbReference type="EMBL" id="JAEILG010000044">
    <property type="protein sequence ID" value="MBI6566221.1"/>
    <property type="molecule type" value="Genomic_DNA"/>
</dbReference>
<dbReference type="RefSeq" id="WP_198721226.1">
    <property type="nucleotide sequence ID" value="NZ_JAEIKU010000167.1"/>
</dbReference>
<sequence length="264" mass="28755">MQFENINLEITEAIARILLNKPEKLNSLDDATMTELNQALDIVDRSTQVRVLVITGSGRAFCAGQDLNDPAMQEIDGQLPDIGDIVERHFKPMVLRLQNLRVPTIAAVNGLAAGGGASLALACDLVVAAKSAYFLQAFSRIGLTPDTGSTWYLAHKIGTARAIGLTFLAEKLPAEKALEWGLIWQVLEDNEFADGVKQLAARIATLPTKALVRTRELIAAALTHTLEQQLSMEATTIREMGKSVDYQEGVQAFIEKRVPVFTGK</sequence>
<dbReference type="GO" id="GO:0016853">
    <property type="term" value="F:isomerase activity"/>
    <property type="evidence" value="ECO:0007669"/>
    <property type="project" value="UniProtKB-KW"/>
</dbReference>
<dbReference type="InterPro" id="IPR018376">
    <property type="entry name" value="Enoyl-CoA_hyd/isom_CS"/>
</dbReference>
<dbReference type="Pfam" id="PF00378">
    <property type="entry name" value="ECH_1"/>
    <property type="match status" value="1"/>
</dbReference>
<dbReference type="EC" id="5.3.3.18" evidence="3"/>